<feature type="compositionally biased region" description="Basic and acidic residues" evidence="2">
    <location>
        <begin position="283"/>
        <end position="302"/>
    </location>
</feature>
<accession>A0A182HUH1</accession>
<keyword evidence="1" id="KW-0175">Coiled coil</keyword>
<feature type="compositionally biased region" description="Pro residues" evidence="2">
    <location>
        <begin position="418"/>
        <end position="427"/>
    </location>
</feature>
<dbReference type="EMBL" id="APCN01002461">
    <property type="status" value="NOT_ANNOTATED_CDS"/>
    <property type="molecule type" value="Genomic_DNA"/>
</dbReference>
<dbReference type="RefSeq" id="XP_040169513.1">
    <property type="nucleotide sequence ID" value="XM_040313579.1"/>
</dbReference>
<reference evidence="3" key="1">
    <citation type="submission" date="2022-08" db="UniProtKB">
        <authorList>
            <consortium name="EnsemblMetazoa"/>
        </authorList>
    </citation>
    <scope>IDENTIFICATION</scope>
    <source>
        <strain evidence="3">Dongola</strain>
    </source>
</reference>
<feature type="region of interest" description="Disordered" evidence="2">
    <location>
        <begin position="1"/>
        <end position="60"/>
    </location>
</feature>
<dbReference type="VEuPathDB" id="VectorBase:AARA004937"/>
<feature type="region of interest" description="Disordered" evidence="2">
    <location>
        <begin position="413"/>
        <end position="448"/>
    </location>
</feature>
<dbReference type="EnsemblMetazoa" id="AARA004937-RA">
    <property type="protein sequence ID" value="AARA004937-PA"/>
    <property type="gene ID" value="AARA004937"/>
</dbReference>
<feature type="compositionally biased region" description="Low complexity" evidence="2">
    <location>
        <begin position="36"/>
        <end position="59"/>
    </location>
</feature>
<dbReference type="KEGG" id="aara:120903908"/>
<feature type="region of interest" description="Disordered" evidence="2">
    <location>
        <begin position="731"/>
        <end position="751"/>
    </location>
</feature>
<dbReference type="VEuPathDB" id="VectorBase:AARA21_000891"/>
<sequence>MAKRSGHFQLKQPLASKKPKLNIEIVPSQQYNPQPSTSKAGSSSGAGKSAATAATTTTAENLWDDDDDDIIVLATQAIEADLTFGKFSRSVKTSTQQTTEVIAAGGQHTGAGKLPGKVPDKLVAELFADGEDDLFSEKLDDNYRNIDNAINDYFNNNDDDFNLDEFRQEEQAPSVGGRREPAPKASWEEAPSVSAKHSGEPQAPKTSCEEPPSVGGKREPAPKASWEEEFKVPPAPLPPVGAKASEPSKAYNKDEPTSTSRLGIFRPKTSTATSFKATPSHTPKPEAEEKPELASSQKQEHAKDIQVKFLTKHVEQLAKKVDSLQKDYTEAVEKAQVKDGEVSMLRYELKMVKTANEQLRLEKMREKETIQKEWLEKMKNLEKTISAQKVENEFKEMEIMNLKTKRLNATFRSAEPAEPQPPEPPPARATAEPAPSTSAQPKATEATEDEFDLASLLPKLFLGEPAELCEPLDVDPQAFVNATDSSVRSRQLRKYSRVTRNEFTIADQLVSLQTFLSQMLIAAKASGDETTERIVLSPGMYPLVAIATEKGLEEIDLYCQRLGQHKETDFRLNGPKSTMEQSAPVNVFQQEQLYNGEQAVVIRRFLAVVGLYCRISDDLVVKRLLEKELVLRLAKNMKRISTAIILTSLHGLVTGAAALLNGISFRPRRFLLYGASGSQLMELFRSIVLCQPDAPSSMLQLSDFLRRLSHITDGSVNHLLNRLCISHHPVETGQQQQQQQQQGEQQPTTSRRQYRLKTISFSLGTCTLQMYAALLENSVRPHDRYEAWQMKPLLTNTENTIHFLRNVLLHPVGWVKSFYDREDPNECELCHIRMVSAFVTLLFRVLLCWNQQTVKDEEDVSHIHCIARHGVLLLYDLFQTAYHKKLLRIAGPTVRYRLRVTYNWLQLYQKEFNFDDVHIRTLGMLDMRLLMPDPLRAYLEAEIDDPEAEKKAADSEDARRAESNAIMEELFAGFFNTYANNSATLL</sequence>
<evidence type="ECO:0000256" key="2">
    <source>
        <dbReference type="SAM" id="MobiDB-lite"/>
    </source>
</evidence>
<dbReference type="GO" id="GO:0006281">
    <property type="term" value="P:DNA repair"/>
    <property type="evidence" value="ECO:0007669"/>
    <property type="project" value="TreeGrafter"/>
</dbReference>
<evidence type="ECO:0000313" key="3">
    <source>
        <dbReference type="EnsemblMetazoa" id="AARA004937-PA"/>
    </source>
</evidence>
<dbReference type="GO" id="GO:0000077">
    <property type="term" value="P:DNA damage checkpoint signaling"/>
    <property type="evidence" value="ECO:0007669"/>
    <property type="project" value="InterPro"/>
</dbReference>
<name>A0A182HUH1_ANOAR</name>
<feature type="compositionally biased region" description="Low complexity" evidence="2">
    <location>
        <begin position="428"/>
        <end position="441"/>
    </location>
</feature>
<feature type="compositionally biased region" description="Polar residues" evidence="2">
    <location>
        <begin position="268"/>
        <end position="281"/>
    </location>
</feature>
<dbReference type="InterPro" id="IPR033349">
    <property type="entry name" value="ATRIP"/>
</dbReference>
<feature type="compositionally biased region" description="Basic and acidic residues" evidence="2">
    <location>
        <begin position="216"/>
        <end position="231"/>
    </location>
</feature>
<dbReference type="PANTHER" id="PTHR28594:SF1">
    <property type="entry name" value="ATR-INTERACTING PROTEIN"/>
    <property type="match status" value="1"/>
</dbReference>
<evidence type="ECO:0000256" key="1">
    <source>
        <dbReference type="SAM" id="Coils"/>
    </source>
</evidence>
<organism evidence="3 4">
    <name type="scientific">Anopheles arabiensis</name>
    <name type="common">Mosquito</name>
    <dbReference type="NCBI Taxonomy" id="7173"/>
    <lineage>
        <taxon>Eukaryota</taxon>
        <taxon>Metazoa</taxon>
        <taxon>Ecdysozoa</taxon>
        <taxon>Arthropoda</taxon>
        <taxon>Hexapoda</taxon>
        <taxon>Insecta</taxon>
        <taxon>Pterygota</taxon>
        <taxon>Neoptera</taxon>
        <taxon>Endopterygota</taxon>
        <taxon>Diptera</taxon>
        <taxon>Nematocera</taxon>
        <taxon>Culicoidea</taxon>
        <taxon>Culicidae</taxon>
        <taxon>Anophelinae</taxon>
        <taxon>Anopheles</taxon>
    </lineage>
</organism>
<keyword evidence="4" id="KW-1185">Reference proteome</keyword>
<dbReference type="PANTHER" id="PTHR28594">
    <property type="entry name" value="ATR-INTERACTING PROTEIN"/>
    <property type="match status" value="1"/>
</dbReference>
<feature type="coiled-coil region" evidence="1">
    <location>
        <begin position="307"/>
        <end position="334"/>
    </location>
</feature>
<protein>
    <submittedName>
        <fullName evidence="3">Uncharacterized protein</fullName>
    </submittedName>
</protein>
<evidence type="ECO:0000313" key="4">
    <source>
        <dbReference type="Proteomes" id="UP000075840"/>
    </source>
</evidence>
<dbReference type="AlphaFoldDB" id="A0A182HUH1"/>
<proteinExistence type="predicted"/>
<feature type="region of interest" description="Disordered" evidence="2">
    <location>
        <begin position="157"/>
        <end position="302"/>
    </location>
</feature>
<feature type="coiled-coil region" evidence="1">
    <location>
        <begin position="364"/>
        <end position="398"/>
    </location>
</feature>
<dbReference type="Proteomes" id="UP000075840">
    <property type="component" value="Unassembled WGS sequence"/>
</dbReference>
<dbReference type="GeneID" id="120903908"/>
<feature type="compositionally biased region" description="Low complexity" evidence="2">
    <location>
        <begin position="733"/>
        <end position="746"/>
    </location>
</feature>